<evidence type="ECO:0000256" key="2">
    <source>
        <dbReference type="ARBA" id="ARBA00023239"/>
    </source>
</evidence>
<dbReference type="OrthoDB" id="2932980at2759"/>
<dbReference type="GO" id="GO:0005829">
    <property type="term" value="C:cytosol"/>
    <property type="evidence" value="ECO:0007669"/>
    <property type="project" value="TreeGrafter"/>
</dbReference>
<dbReference type="GO" id="GO:0019323">
    <property type="term" value="P:pentose catabolic process"/>
    <property type="evidence" value="ECO:0007669"/>
    <property type="project" value="TreeGrafter"/>
</dbReference>
<dbReference type="SMART" id="SM01007">
    <property type="entry name" value="Aldolase_II"/>
    <property type="match status" value="1"/>
</dbReference>
<dbReference type="Pfam" id="PF00596">
    <property type="entry name" value="Aldolase_II"/>
    <property type="match status" value="1"/>
</dbReference>
<reference evidence="4" key="1">
    <citation type="journal article" date="2020" name="Stud. Mycol.">
        <title>101 Dothideomycetes genomes: a test case for predicting lifestyles and emergence of pathogens.</title>
        <authorList>
            <person name="Haridas S."/>
            <person name="Albert R."/>
            <person name="Binder M."/>
            <person name="Bloem J."/>
            <person name="Labutti K."/>
            <person name="Salamov A."/>
            <person name="Andreopoulos B."/>
            <person name="Baker S."/>
            <person name="Barry K."/>
            <person name="Bills G."/>
            <person name="Bluhm B."/>
            <person name="Cannon C."/>
            <person name="Castanera R."/>
            <person name="Culley D."/>
            <person name="Daum C."/>
            <person name="Ezra D."/>
            <person name="Gonzalez J."/>
            <person name="Henrissat B."/>
            <person name="Kuo A."/>
            <person name="Liang C."/>
            <person name="Lipzen A."/>
            <person name="Lutzoni F."/>
            <person name="Magnuson J."/>
            <person name="Mondo S."/>
            <person name="Nolan M."/>
            <person name="Ohm R."/>
            <person name="Pangilinan J."/>
            <person name="Park H.-J."/>
            <person name="Ramirez L."/>
            <person name="Alfaro M."/>
            <person name="Sun H."/>
            <person name="Tritt A."/>
            <person name="Yoshinaga Y."/>
            <person name="Zwiers L.-H."/>
            <person name="Turgeon B."/>
            <person name="Goodwin S."/>
            <person name="Spatafora J."/>
            <person name="Crous P."/>
            <person name="Grigoriev I."/>
        </authorList>
    </citation>
    <scope>NUCLEOTIDE SEQUENCE</scope>
    <source>
        <strain evidence="4">CBS 133067</strain>
    </source>
</reference>
<dbReference type="EMBL" id="ML978127">
    <property type="protein sequence ID" value="KAF2098382.1"/>
    <property type="molecule type" value="Genomic_DNA"/>
</dbReference>
<name>A0A9P4M8I2_9PEZI</name>
<dbReference type="InterPro" id="IPR036409">
    <property type="entry name" value="Aldolase_II/adducin_N_sf"/>
</dbReference>
<dbReference type="SUPFAM" id="SSF53639">
    <property type="entry name" value="AraD/HMP-PK domain-like"/>
    <property type="match status" value="1"/>
</dbReference>
<dbReference type="PANTHER" id="PTHR22789:SF0">
    <property type="entry name" value="3-OXO-TETRONATE 4-PHOSPHATE DECARBOXYLASE-RELATED"/>
    <property type="match status" value="1"/>
</dbReference>
<organism evidence="4 5">
    <name type="scientific">Rhizodiscina lignyota</name>
    <dbReference type="NCBI Taxonomy" id="1504668"/>
    <lineage>
        <taxon>Eukaryota</taxon>
        <taxon>Fungi</taxon>
        <taxon>Dikarya</taxon>
        <taxon>Ascomycota</taxon>
        <taxon>Pezizomycotina</taxon>
        <taxon>Dothideomycetes</taxon>
        <taxon>Pleosporomycetidae</taxon>
        <taxon>Aulographales</taxon>
        <taxon>Rhizodiscinaceae</taxon>
        <taxon>Rhizodiscina</taxon>
    </lineage>
</organism>
<dbReference type="Gene3D" id="3.40.225.10">
    <property type="entry name" value="Class II aldolase/adducin N-terminal domain"/>
    <property type="match status" value="1"/>
</dbReference>
<keyword evidence="5" id="KW-1185">Reference proteome</keyword>
<dbReference type="Proteomes" id="UP000799772">
    <property type="component" value="Unassembled WGS sequence"/>
</dbReference>
<evidence type="ECO:0000259" key="3">
    <source>
        <dbReference type="SMART" id="SM01007"/>
    </source>
</evidence>
<dbReference type="GO" id="GO:0016832">
    <property type="term" value="F:aldehyde-lyase activity"/>
    <property type="evidence" value="ECO:0007669"/>
    <property type="project" value="TreeGrafter"/>
</dbReference>
<comment type="caution">
    <text evidence="4">The sequence shown here is derived from an EMBL/GenBank/DDBJ whole genome shotgun (WGS) entry which is preliminary data.</text>
</comment>
<feature type="domain" description="Class II aldolase/adducin N-terminal" evidence="3">
    <location>
        <begin position="15"/>
        <end position="210"/>
    </location>
</feature>
<keyword evidence="1" id="KW-0479">Metal-binding</keyword>
<evidence type="ECO:0000256" key="1">
    <source>
        <dbReference type="ARBA" id="ARBA00022723"/>
    </source>
</evidence>
<keyword evidence="2" id="KW-0456">Lyase</keyword>
<gene>
    <name evidence="4" type="ORF">NA57DRAFT_66699</name>
</gene>
<dbReference type="AlphaFoldDB" id="A0A9P4M8I2"/>
<sequence>MDANHEKTTLEQLTRKFITGCHILHYHNVVDAYGHLSFRHPFKSDRFCMSRYIAPGTISSPNDLIEYYVKDAEPVDPNSSKGYSERCIHSECYKRYPSVQSVIHSHSEAVVPYTISGVPLRPCFHMGGFLGTGVPVWDIGEAYQPDDIKDMLVRNVHLGSSLAATFSDGGDVPKHAVALMRGHGLTVVADNIEECVLRAIYTQKNAAIQTTALTTRAAYGKATQEIKYLSEEESAAATNMTKWSAQRPWKLWVREVEASNLYVNAA</sequence>
<accession>A0A9P4M8I2</accession>
<dbReference type="GO" id="GO:0046872">
    <property type="term" value="F:metal ion binding"/>
    <property type="evidence" value="ECO:0007669"/>
    <property type="project" value="UniProtKB-KW"/>
</dbReference>
<proteinExistence type="predicted"/>
<protein>
    <submittedName>
        <fullName evidence="4">Arad-like aldolase/epimerase</fullName>
    </submittedName>
</protein>
<dbReference type="PANTHER" id="PTHR22789">
    <property type="entry name" value="FUCULOSE PHOSPHATE ALDOLASE"/>
    <property type="match status" value="1"/>
</dbReference>
<dbReference type="InterPro" id="IPR050197">
    <property type="entry name" value="Aldolase_class_II_sugar_metab"/>
</dbReference>
<evidence type="ECO:0000313" key="5">
    <source>
        <dbReference type="Proteomes" id="UP000799772"/>
    </source>
</evidence>
<dbReference type="InterPro" id="IPR001303">
    <property type="entry name" value="Aldolase_II/adducin_N"/>
</dbReference>
<evidence type="ECO:0000313" key="4">
    <source>
        <dbReference type="EMBL" id="KAF2098382.1"/>
    </source>
</evidence>